<evidence type="ECO:0000256" key="1">
    <source>
        <dbReference type="SAM" id="Phobius"/>
    </source>
</evidence>
<dbReference type="RefSeq" id="WP_264144317.1">
    <property type="nucleotide sequence ID" value="NZ_JAOYEY010000049.1"/>
</dbReference>
<feature type="transmembrane region" description="Helical" evidence="1">
    <location>
        <begin position="70"/>
        <end position="95"/>
    </location>
</feature>
<dbReference type="Pfam" id="PF04116">
    <property type="entry name" value="FA_hydroxylase"/>
    <property type="match status" value="1"/>
</dbReference>
<evidence type="ECO:0000259" key="2">
    <source>
        <dbReference type="Pfam" id="PF04116"/>
    </source>
</evidence>
<evidence type="ECO:0000313" key="4">
    <source>
        <dbReference type="Proteomes" id="UP001526147"/>
    </source>
</evidence>
<organism evidence="3 4">
    <name type="scientific">Metabacillus halosaccharovorans</name>
    <dbReference type="NCBI Taxonomy" id="930124"/>
    <lineage>
        <taxon>Bacteria</taxon>
        <taxon>Bacillati</taxon>
        <taxon>Bacillota</taxon>
        <taxon>Bacilli</taxon>
        <taxon>Bacillales</taxon>
        <taxon>Bacillaceae</taxon>
        <taxon>Metabacillus</taxon>
    </lineage>
</organism>
<gene>
    <name evidence="3" type="ORF">OIH86_21005</name>
</gene>
<accession>A0ABT3DMJ5</accession>
<keyword evidence="4" id="KW-1185">Reference proteome</keyword>
<feature type="domain" description="Fatty acid hydroxylase" evidence="2">
    <location>
        <begin position="8"/>
        <end position="152"/>
    </location>
</feature>
<protein>
    <submittedName>
        <fullName evidence="3">Sterol desaturase family protein</fullName>
    </submittedName>
</protein>
<sequence>MILLVKLVIYFLIWSLYSYVIHRIAHIPSKKNPLLKIHLVHHRVKYDDSFLPEWPNFFFWFGSWRASLDVWITLTFPVVIIAIIDPVPGVILLVFHYFYEVFLAGNVVDHNPNIKGRITRYFAIGQYHVRHHEVYRANYGFFITLWDRLFGTVHQKPSHSQKLKNKDMTQMK</sequence>
<proteinExistence type="predicted"/>
<keyword evidence="1" id="KW-0812">Transmembrane</keyword>
<dbReference type="EMBL" id="JAOYEY010000049">
    <property type="protein sequence ID" value="MCV9888129.1"/>
    <property type="molecule type" value="Genomic_DNA"/>
</dbReference>
<keyword evidence="1" id="KW-0472">Membrane</keyword>
<evidence type="ECO:0000313" key="3">
    <source>
        <dbReference type="EMBL" id="MCV9888129.1"/>
    </source>
</evidence>
<keyword evidence="1" id="KW-1133">Transmembrane helix</keyword>
<reference evidence="3 4" key="1">
    <citation type="submission" date="2022-10" db="EMBL/GenBank/DDBJ databases">
        <title>Draft genome assembly of moderately radiation resistant bacterium Metabacillus halosaccharovorans.</title>
        <authorList>
            <person name="Pal S."/>
            <person name="Gopinathan A."/>
        </authorList>
    </citation>
    <scope>NUCLEOTIDE SEQUENCE [LARGE SCALE GENOMIC DNA]</scope>
    <source>
        <strain evidence="3 4">VITHBRA001</strain>
    </source>
</reference>
<dbReference type="Proteomes" id="UP001526147">
    <property type="component" value="Unassembled WGS sequence"/>
</dbReference>
<feature type="transmembrane region" description="Helical" evidence="1">
    <location>
        <begin position="7"/>
        <end position="25"/>
    </location>
</feature>
<comment type="caution">
    <text evidence="3">The sequence shown here is derived from an EMBL/GenBank/DDBJ whole genome shotgun (WGS) entry which is preliminary data.</text>
</comment>
<dbReference type="InterPro" id="IPR006694">
    <property type="entry name" value="Fatty_acid_hydroxylase"/>
</dbReference>
<name>A0ABT3DMJ5_9BACI</name>